<name>A0A9P9A8H3_9PEZI</name>
<reference evidence="2" key="1">
    <citation type="journal article" date="2021" name="Nat. Commun.">
        <title>Genetic determinants of endophytism in the Arabidopsis root mycobiome.</title>
        <authorList>
            <person name="Mesny F."/>
            <person name="Miyauchi S."/>
            <person name="Thiergart T."/>
            <person name="Pickel B."/>
            <person name="Atanasova L."/>
            <person name="Karlsson M."/>
            <person name="Huettel B."/>
            <person name="Barry K.W."/>
            <person name="Haridas S."/>
            <person name="Chen C."/>
            <person name="Bauer D."/>
            <person name="Andreopoulos W."/>
            <person name="Pangilinan J."/>
            <person name="LaButti K."/>
            <person name="Riley R."/>
            <person name="Lipzen A."/>
            <person name="Clum A."/>
            <person name="Drula E."/>
            <person name="Henrissat B."/>
            <person name="Kohler A."/>
            <person name="Grigoriev I.V."/>
            <person name="Martin F.M."/>
            <person name="Hacquard S."/>
        </authorList>
    </citation>
    <scope>NUCLEOTIDE SEQUENCE</scope>
    <source>
        <strain evidence="2">MPI-SDFR-AT-0117</strain>
    </source>
</reference>
<gene>
    <name evidence="2" type="ORF">F5X68DRAFT_234161</name>
</gene>
<accession>A0A9P9A8H3</accession>
<organism evidence="2 3">
    <name type="scientific">Plectosphaerella plurivora</name>
    <dbReference type="NCBI Taxonomy" id="936078"/>
    <lineage>
        <taxon>Eukaryota</taxon>
        <taxon>Fungi</taxon>
        <taxon>Dikarya</taxon>
        <taxon>Ascomycota</taxon>
        <taxon>Pezizomycotina</taxon>
        <taxon>Sordariomycetes</taxon>
        <taxon>Hypocreomycetidae</taxon>
        <taxon>Glomerellales</taxon>
        <taxon>Plectosphaerellaceae</taxon>
        <taxon>Plectosphaerella</taxon>
    </lineage>
</organism>
<feature type="compositionally biased region" description="Low complexity" evidence="1">
    <location>
        <begin position="192"/>
        <end position="241"/>
    </location>
</feature>
<keyword evidence="3" id="KW-1185">Reference proteome</keyword>
<evidence type="ECO:0000313" key="2">
    <source>
        <dbReference type="EMBL" id="KAH6681042.1"/>
    </source>
</evidence>
<dbReference type="OrthoDB" id="4590776at2759"/>
<comment type="caution">
    <text evidence="2">The sequence shown here is derived from an EMBL/GenBank/DDBJ whole genome shotgun (WGS) entry which is preliminary data.</text>
</comment>
<proteinExistence type="predicted"/>
<dbReference type="Proteomes" id="UP000770015">
    <property type="component" value="Unassembled WGS sequence"/>
</dbReference>
<dbReference type="AlphaFoldDB" id="A0A9P9A8H3"/>
<evidence type="ECO:0000313" key="3">
    <source>
        <dbReference type="Proteomes" id="UP000770015"/>
    </source>
</evidence>
<protein>
    <submittedName>
        <fullName evidence="2">Uncharacterized protein</fullName>
    </submittedName>
</protein>
<feature type="region of interest" description="Disordered" evidence="1">
    <location>
        <begin position="102"/>
        <end position="268"/>
    </location>
</feature>
<evidence type="ECO:0000256" key="1">
    <source>
        <dbReference type="SAM" id="MobiDB-lite"/>
    </source>
</evidence>
<dbReference type="EMBL" id="JAGSXJ010000019">
    <property type="protein sequence ID" value="KAH6681042.1"/>
    <property type="molecule type" value="Genomic_DNA"/>
</dbReference>
<sequence length="529" mass="59442">MDEYFAQIDQMHYPSYDTSIASRLKHPKDILSTTFTGGMKIPSRQVIESFGRPMDRTPSVMITPPIEFVEPLPRFGDDNDDDDAKKRAALDNDIFLKHQEQAQANMQGQACAQDKGNEQRPITPESIDEGKADQEVGKLSAEESEELFGPSSIQDQDDVPGTADPGNLENEFAQDDAHFDSLLAELDQALDPQQGMQPQPETQPQPEMQPRQEISAQQEMQVWQQMQLQHQMQPQHQMRAQIKPPKQTKLPKQARPPKQPNRSNQTAPHQIIQPKVQAQNSSMPVQPQSRVHTHPAMALFDNDLPGDYLAGVNLTNNLDAYFAAKTVRLEGLNPRHSGTSQLTQGENQSDALRKYWTALSLRAEKLETVQQEWISKESKAWVDCFVDEAAKIHGRLTNRGFQISIEESWPIALDMQIAMYAIHAFEGQAAAAAFSTFFKVLFEEKHGLELANGLIWIINQANRSVRHEIRMTVSWIQNGQVMTGISHVQVPTAPYINANYAPMVLTRATIPTFVVPNDQNNVPAGPQYV</sequence>